<keyword evidence="3" id="KW-0732">Signal</keyword>
<gene>
    <name evidence="4" type="ORF">HK105_201214</name>
</gene>
<feature type="region of interest" description="Disordered" evidence="1">
    <location>
        <begin position="312"/>
        <end position="349"/>
    </location>
</feature>
<feature type="signal peptide" evidence="3">
    <location>
        <begin position="1"/>
        <end position="29"/>
    </location>
</feature>
<accession>A0ABR4NHK3</accession>
<dbReference type="InterPro" id="IPR027948">
    <property type="entry name" value="DUF4436"/>
</dbReference>
<keyword evidence="2" id="KW-0472">Membrane</keyword>
<dbReference type="PANTHER" id="PTHR37330">
    <property type="entry name" value="CONSERVED TRANSMEMBRANE PROTEIN-RELATED"/>
    <property type="match status" value="1"/>
</dbReference>
<feature type="transmembrane region" description="Helical" evidence="2">
    <location>
        <begin position="212"/>
        <end position="235"/>
    </location>
</feature>
<sequence>MHLKRSHLMQLAALSVVLLLLVVLVPVSTVLNETEGSRRLQQPAITPTNPYRLLETQDESWFTGMLVVGNVSAIDVTNFAVKLHLQYFPWGNISATASSSQEVPLRRFNNDYRFIINGNPVELKRDSLVQASDPSVSILEGSPNQYPFDTYRLEFLVSAVIGQGLSNPLPFAMGLVGAVQSWTIDIEIMDYQQDYHLAFVTMTLRRSWTTKFFSMIVVIVMWALSLATLALAITLWMRGRKVEPPTIAVAGGLLFALPALRNAQPGAPPIGSSVDVAGFMWNMVLVAVATLLLVVNYVVKYRREKPACTASAPLLPQAPHAPHAPQLPPTTKQTAADLPRDSANTVDMA</sequence>
<feature type="transmembrane region" description="Helical" evidence="2">
    <location>
        <begin position="280"/>
        <end position="299"/>
    </location>
</feature>
<protein>
    <recommendedName>
        <fullName evidence="6">DUF4436 domain-containing protein</fullName>
    </recommendedName>
</protein>
<keyword evidence="2" id="KW-0812">Transmembrane</keyword>
<dbReference type="Proteomes" id="UP001527925">
    <property type="component" value="Unassembled WGS sequence"/>
</dbReference>
<organism evidence="4 5">
    <name type="scientific">Polyrhizophydium stewartii</name>
    <dbReference type="NCBI Taxonomy" id="2732419"/>
    <lineage>
        <taxon>Eukaryota</taxon>
        <taxon>Fungi</taxon>
        <taxon>Fungi incertae sedis</taxon>
        <taxon>Chytridiomycota</taxon>
        <taxon>Chytridiomycota incertae sedis</taxon>
        <taxon>Chytridiomycetes</taxon>
        <taxon>Rhizophydiales</taxon>
        <taxon>Rhizophydiales incertae sedis</taxon>
        <taxon>Polyrhizophydium</taxon>
    </lineage>
</organism>
<keyword evidence="2" id="KW-1133">Transmembrane helix</keyword>
<dbReference type="Pfam" id="PF14494">
    <property type="entry name" value="DUF4436"/>
    <property type="match status" value="1"/>
</dbReference>
<evidence type="ECO:0000256" key="3">
    <source>
        <dbReference type="SAM" id="SignalP"/>
    </source>
</evidence>
<evidence type="ECO:0000256" key="2">
    <source>
        <dbReference type="SAM" id="Phobius"/>
    </source>
</evidence>
<proteinExistence type="predicted"/>
<name>A0ABR4NHK3_9FUNG</name>
<evidence type="ECO:0000313" key="4">
    <source>
        <dbReference type="EMBL" id="KAL2918946.1"/>
    </source>
</evidence>
<reference evidence="4 5" key="1">
    <citation type="submission" date="2023-09" db="EMBL/GenBank/DDBJ databases">
        <title>Pangenome analysis of Batrachochytrium dendrobatidis and related Chytrids.</title>
        <authorList>
            <person name="Yacoub M.N."/>
            <person name="Stajich J.E."/>
            <person name="James T.Y."/>
        </authorList>
    </citation>
    <scope>NUCLEOTIDE SEQUENCE [LARGE SCALE GENOMIC DNA]</scope>
    <source>
        <strain evidence="4 5">JEL0888</strain>
    </source>
</reference>
<dbReference type="EMBL" id="JADGIZ020000004">
    <property type="protein sequence ID" value="KAL2918946.1"/>
    <property type="molecule type" value="Genomic_DNA"/>
</dbReference>
<feature type="compositionally biased region" description="Low complexity" evidence="1">
    <location>
        <begin position="312"/>
        <end position="324"/>
    </location>
</feature>
<comment type="caution">
    <text evidence="4">The sequence shown here is derived from an EMBL/GenBank/DDBJ whole genome shotgun (WGS) entry which is preliminary data.</text>
</comment>
<evidence type="ECO:0000313" key="5">
    <source>
        <dbReference type="Proteomes" id="UP001527925"/>
    </source>
</evidence>
<evidence type="ECO:0008006" key="6">
    <source>
        <dbReference type="Google" id="ProtNLM"/>
    </source>
</evidence>
<dbReference type="PANTHER" id="PTHR37330:SF1">
    <property type="entry name" value="CONSERVED TRANSMEMBRANE PROTEIN-RELATED"/>
    <property type="match status" value="1"/>
</dbReference>
<evidence type="ECO:0000256" key="1">
    <source>
        <dbReference type="SAM" id="MobiDB-lite"/>
    </source>
</evidence>
<keyword evidence="5" id="KW-1185">Reference proteome</keyword>
<feature type="chain" id="PRO_5045320220" description="DUF4436 domain-containing protein" evidence="3">
    <location>
        <begin position="30"/>
        <end position="349"/>
    </location>
</feature>